<accession>A0AA43M7W8</accession>
<dbReference type="SUPFAM" id="SSF51182">
    <property type="entry name" value="RmlC-like cupins"/>
    <property type="match status" value="1"/>
</dbReference>
<dbReference type="AlphaFoldDB" id="A0AA43M7W8"/>
<dbReference type="GO" id="GO:0051213">
    <property type="term" value="F:dioxygenase activity"/>
    <property type="evidence" value="ECO:0007669"/>
    <property type="project" value="UniProtKB-KW"/>
</dbReference>
<dbReference type="InterPro" id="IPR011051">
    <property type="entry name" value="RmlC_Cupin_sf"/>
</dbReference>
<keyword evidence="1" id="KW-0560">Oxidoreductase</keyword>
<dbReference type="Gene3D" id="2.60.120.10">
    <property type="entry name" value="Jelly Rolls"/>
    <property type="match status" value="1"/>
</dbReference>
<dbReference type="RefSeq" id="WP_076023939.1">
    <property type="nucleotide sequence ID" value="NZ_JAQFIK010000004.1"/>
</dbReference>
<evidence type="ECO:0000313" key="2">
    <source>
        <dbReference type="Proteomes" id="UP001161160"/>
    </source>
</evidence>
<keyword evidence="1" id="KW-0223">Dioxygenase</keyword>
<keyword evidence="2" id="KW-1185">Reference proteome</keyword>
<sequence length="162" mass="17623">MNKTGVVKYLIGTIFCGAVFTVGAQVIHPGGFVTMTPSEIPWKDSESGLKTVILFGDPSKPGIYIMRNIFPAGVMSTPHSHDQDRWVTVIKGTWYSGTDGAWDPKSTIPMPAGSVMFHPANAVHFDGSLKEPVEVQIMGMGPVKTTYIDPKLGKYGHPYKLN</sequence>
<dbReference type="InterPro" id="IPR014710">
    <property type="entry name" value="RmlC-like_jellyroll"/>
</dbReference>
<dbReference type="EMBL" id="JARXYA010000005">
    <property type="protein sequence ID" value="MDH6503841.1"/>
    <property type="molecule type" value="Genomic_DNA"/>
</dbReference>
<dbReference type="GeneID" id="83596035"/>
<evidence type="ECO:0000313" key="1">
    <source>
        <dbReference type="EMBL" id="MDH6503841.1"/>
    </source>
</evidence>
<dbReference type="CDD" id="cd06989">
    <property type="entry name" value="cupin_DRT102"/>
    <property type="match status" value="1"/>
</dbReference>
<proteinExistence type="predicted"/>
<comment type="caution">
    <text evidence="1">The sequence shown here is derived from an EMBL/GenBank/DDBJ whole genome shotgun (WGS) entry which is preliminary data.</text>
</comment>
<protein>
    <submittedName>
        <fullName evidence="1">Quercetin dioxygenase-like cupin family protein</fullName>
    </submittedName>
</protein>
<dbReference type="Proteomes" id="UP001161160">
    <property type="component" value="Unassembled WGS sequence"/>
</dbReference>
<gene>
    <name evidence="1" type="ORF">M2127_001145</name>
</gene>
<reference evidence="1" key="1">
    <citation type="submission" date="2023-04" db="EMBL/GenBank/DDBJ databases">
        <title>Genome Encyclopedia of Bacteria and Archaea VI: Functional Genomics of Type Strains.</title>
        <authorList>
            <person name="Whitman W."/>
        </authorList>
    </citation>
    <scope>NUCLEOTIDE SEQUENCE</scope>
    <source>
        <strain evidence="1">Enz.4-51</strain>
    </source>
</reference>
<organism evidence="1 2">
    <name type="scientific">Polynucleobacter sphagniphilus</name>
    <dbReference type="NCBI Taxonomy" id="1743169"/>
    <lineage>
        <taxon>Bacteria</taxon>
        <taxon>Pseudomonadati</taxon>
        <taxon>Pseudomonadota</taxon>
        <taxon>Betaproteobacteria</taxon>
        <taxon>Burkholderiales</taxon>
        <taxon>Burkholderiaceae</taxon>
        <taxon>Polynucleobacter</taxon>
    </lineage>
</organism>
<name>A0AA43M7W8_9BURK</name>